<accession>A0A9D9NA62</accession>
<evidence type="ECO:0000256" key="1">
    <source>
        <dbReference type="SAM" id="MobiDB-lite"/>
    </source>
</evidence>
<protein>
    <submittedName>
        <fullName evidence="3">Uncharacterized protein</fullName>
    </submittedName>
</protein>
<organism evidence="3 4">
    <name type="scientific">Candidatus Merdivivens pullistercoris</name>
    <dbReference type="NCBI Taxonomy" id="2840873"/>
    <lineage>
        <taxon>Bacteria</taxon>
        <taxon>Pseudomonadati</taxon>
        <taxon>Bacteroidota</taxon>
        <taxon>Bacteroidia</taxon>
        <taxon>Bacteroidales</taxon>
        <taxon>Muribaculaceae</taxon>
        <taxon>Muribaculaceae incertae sedis</taxon>
        <taxon>Candidatus Merdivivens</taxon>
    </lineage>
</organism>
<evidence type="ECO:0000313" key="4">
    <source>
        <dbReference type="Proteomes" id="UP000823597"/>
    </source>
</evidence>
<gene>
    <name evidence="3" type="ORF">IAB93_07230</name>
</gene>
<feature type="signal peptide" evidence="2">
    <location>
        <begin position="1"/>
        <end position="18"/>
    </location>
</feature>
<dbReference type="AlphaFoldDB" id="A0A9D9NA62"/>
<reference evidence="3" key="1">
    <citation type="submission" date="2020-10" db="EMBL/GenBank/DDBJ databases">
        <authorList>
            <person name="Gilroy R."/>
        </authorList>
    </citation>
    <scope>NUCLEOTIDE SEQUENCE</scope>
    <source>
        <strain evidence="3">10037</strain>
    </source>
</reference>
<keyword evidence="2" id="KW-0732">Signal</keyword>
<evidence type="ECO:0000313" key="3">
    <source>
        <dbReference type="EMBL" id="MBO8465769.1"/>
    </source>
</evidence>
<proteinExistence type="predicted"/>
<feature type="chain" id="PRO_5038406087" evidence="2">
    <location>
        <begin position="19"/>
        <end position="425"/>
    </location>
</feature>
<sequence>MKKRICFVFALSVFSAMAMFFTVSCEKEQRIAEAGAAGLPNAPDLERIASFLSDAVSDPSVLKEVHSAVSESYASGYDEEYLFSNVADNPGRGTGFKAMKSSEYGEGALFRNMVSTINGETGFPGIHVKSGDYGQAFMDSLAASDIQIYWPYSERWDGETEPVITFDHGQDKDWNYGFILRKDADGNKVVSRVLVDEAYAMHNPVWVVNMNKDRHYVPLVQKTGGCTDGFPEPSAGSGSDFSTPSAGPEADCSVPTKSGETIYTLMLRSFTALKNYDCWLAGASEYFIKVGAIENFTASTEAEMALFSPTITDFYIVVRRGEVGTPKEVNTIMVSDWTLQMSSIAMMIVEDDGGKKTSWDTEIMVKVNSKSYGITLSIPLNSKDDIVWRGSLSSRYLFATDASHTKFNDVLLDIEIVETYNNSDW</sequence>
<dbReference type="PROSITE" id="PS51257">
    <property type="entry name" value="PROKAR_LIPOPROTEIN"/>
    <property type="match status" value="1"/>
</dbReference>
<feature type="compositionally biased region" description="Polar residues" evidence="1">
    <location>
        <begin position="236"/>
        <end position="245"/>
    </location>
</feature>
<name>A0A9D9NA62_9BACT</name>
<dbReference type="EMBL" id="JADIME010000076">
    <property type="protein sequence ID" value="MBO8465769.1"/>
    <property type="molecule type" value="Genomic_DNA"/>
</dbReference>
<comment type="caution">
    <text evidence="3">The sequence shown here is derived from an EMBL/GenBank/DDBJ whole genome shotgun (WGS) entry which is preliminary data.</text>
</comment>
<feature type="region of interest" description="Disordered" evidence="1">
    <location>
        <begin position="228"/>
        <end position="253"/>
    </location>
</feature>
<dbReference type="Proteomes" id="UP000823597">
    <property type="component" value="Unassembled WGS sequence"/>
</dbReference>
<evidence type="ECO:0000256" key="2">
    <source>
        <dbReference type="SAM" id="SignalP"/>
    </source>
</evidence>
<reference evidence="3" key="2">
    <citation type="journal article" date="2021" name="PeerJ">
        <title>Extensive microbial diversity within the chicken gut microbiome revealed by metagenomics and culture.</title>
        <authorList>
            <person name="Gilroy R."/>
            <person name="Ravi A."/>
            <person name="Getino M."/>
            <person name="Pursley I."/>
            <person name="Horton D.L."/>
            <person name="Alikhan N.F."/>
            <person name="Baker D."/>
            <person name="Gharbi K."/>
            <person name="Hall N."/>
            <person name="Watson M."/>
            <person name="Adriaenssens E.M."/>
            <person name="Foster-Nyarko E."/>
            <person name="Jarju S."/>
            <person name="Secka A."/>
            <person name="Antonio M."/>
            <person name="Oren A."/>
            <person name="Chaudhuri R.R."/>
            <person name="La Ragione R."/>
            <person name="Hildebrand F."/>
            <person name="Pallen M.J."/>
        </authorList>
    </citation>
    <scope>NUCLEOTIDE SEQUENCE</scope>
    <source>
        <strain evidence="3">10037</strain>
    </source>
</reference>